<evidence type="ECO:0000313" key="8">
    <source>
        <dbReference type="Proteomes" id="UP000020103"/>
    </source>
</evidence>
<proteinExistence type="inferred from homology"/>
<dbReference type="AlphaFoldDB" id="A0A829Q3G0"/>
<dbReference type="NCBIfam" id="TIGR00027">
    <property type="entry name" value="mthyl_TIGR00027"/>
    <property type="match status" value="1"/>
</dbReference>
<dbReference type="Pfam" id="PF04072">
    <property type="entry name" value="LCM"/>
    <property type="match status" value="1"/>
</dbReference>
<keyword evidence="4 7" id="KW-0808">Transferase</keyword>
<comment type="caution">
    <text evidence="7">The sequence shown here is derived from an EMBL/GenBank/DDBJ whole genome shotgun (WGS) entry which is preliminary data.</text>
</comment>
<evidence type="ECO:0000256" key="1">
    <source>
        <dbReference type="ARBA" id="ARBA00003907"/>
    </source>
</evidence>
<dbReference type="PANTHER" id="PTHR43619:SF2">
    <property type="entry name" value="S-ADENOSYL-L-METHIONINE-DEPENDENT METHYLTRANSFERASES SUPERFAMILY PROTEIN"/>
    <property type="match status" value="1"/>
</dbReference>
<reference evidence="7 8" key="1">
    <citation type="submission" date="2013-12" db="EMBL/GenBank/DDBJ databases">
        <authorList>
            <person name="Madinger N."/>
            <person name="Lenaerts A."/>
            <person name="Ordway D."/>
            <person name="DeGroote M.A."/>
            <person name="Parker T."/>
            <person name="Sizemore C."/>
            <person name="Tallon L.J."/>
            <person name="Sadzewicz L.K."/>
            <person name="Sengamalay N."/>
            <person name="Fraser C.M."/>
            <person name="Hine E."/>
            <person name="Shefchek K.A."/>
            <person name="Das S.P."/>
            <person name="Tettelin H."/>
        </authorList>
    </citation>
    <scope>NUCLEOTIDE SEQUENCE [LARGE SCALE GENOMIC DNA]</scope>
    <source>
        <strain evidence="7 8">21</strain>
    </source>
</reference>
<dbReference type="GO" id="GO:0032259">
    <property type="term" value="P:methylation"/>
    <property type="evidence" value="ECO:0007669"/>
    <property type="project" value="UniProtKB-KW"/>
</dbReference>
<sequence length="305" mass="33623">MAATDESKQDHDQMANWDIVTGVGYTALGVCAQRAMETDRCDALINDPYAKSFVLAADEPDLIEMVSGRGAPEASPWSDLRAMGLRSRFFDEYFLGAADAGVQQMVILAAGLDARAHRLLWPSAVTVYELDQPLVLAFKDAVYAELQAEPTSQRRTVAVDLRDRWPLALQKAGFDSSQPTAWSAEGLLPYLPAVAQDLLFERIAALSAPGSFVAVEGPRGKPGTEHFAAIERKYQGIFGKIDIADLFHSQDKTAPADWLTHRGWRVEEYNPLQLAKRYGLAPPQLPPDIYELACEMQYLIGALPR</sequence>
<comment type="similarity">
    <text evidence="2 6">Belongs to the UPF0677 family.</text>
</comment>
<evidence type="ECO:0000313" key="7">
    <source>
        <dbReference type="EMBL" id="EUA47205.1"/>
    </source>
</evidence>
<dbReference type="Gene3D" id="3.40.50.150">
    <property type="entry name" value="Vaccinia Virus protein VP39"/>
    <property type="match status" value="1"/>
</dbReference>
<dbReference type="InterPro" id="IPR007213">
    <property type="entry name" value="Ppm1/Ppm2/Tcmp"/>
</dbReference>
<evidence type="ECO:0000256" key="5">
    <source>
        <dbReference type="ARBA" id="ARBA00022691"/>
    </source>
</evidence>
<comment type="function">
    <text evidence="1 6">Exhibits S-adenosyl-L-methionine-dependent methyltransferase activity.</text>
</comment>
<dbReference type="SUPFAM" id="SSF53335">
    <property type="entry name" value="S-adenosyl-L-methionine-dependent methyltransferases"/>
    <property type="match status" value="1"/>
</dbReference>
<dbReference type="InterPro" id="IPR011610">
    <property type="entry name" value="SAM_mthyl_Trfase_ML2640-like"/>
</dbReference>
<organism evidence="7 8">
    <name type="scientific">Mycobacteroides abscessus 21</name>
    <dbReference type="NCBI Taxonomy" id="1299324"/>
    <lineage>
        <taxon>Bacteria</taxon>
        <taxon>Bacillati</taxon>
        <taxon>Actinomycetota</taxon>
        <taxon>Actinomycetes</taxon>
        <taxon>Mycobacteriales</taxon>
        <taxon>Mycobacteriaceae</taxon>
        <taxon>Mycobacteroides</taxon>
        <taxon>Mycobacteroides abscessus</taxon>
    </lineage>
</organism>
<accession>A0A829Q3G0</accession>
<evidence type="ECO:0000256" key="3">
    <source>
        <dbReference type="ARBA" id="ARBA00022603"/>
    </source>
</evidence>
<dbReference type="EC" id="2.1.1.-" evidence="6"/>
<dbReference type="GO" id="GO:0008168">
    <property type="term" value="F:methyltransferase activity"/>
    <property type="evidence" value="ECO:0007669"/>
    <property type="project" value="UniProtKB-UniRule"/>
</dbReference>
<evidence type="ECO:0000256" key="2">
    <source>
        <dbReference type="ARBA" id="ARBA00008138"/>
    </source>
</evidence>
<keyword evidence="5 6" id="KW-0949">S-adenosyl-L-methionine</keyword>
<dbReference type="EMBL" id="JAOF01000001">
    <property type="protein sequence ID" value="EUA47205.1"/>
    <property type="molecule type" value="Genomic_DNA"/>
</dbReference>
<dbReference type="PANTHER" id="PTHR43619">
    <property type="entry name" value="S-ADENOSYL-L-METHIONINE-DEPENDENT METHYLTRANSFERASE YKTD-RELATED"/>
    <property type="match status" value="1"/>
</dbReference>
<protein>
    <recommendedName>
        <fullName evidence="6">S-adenosyl-L-methionine-dependent methyltransferase</fullName>
        <ecNumber evidence="6">2.1.1.-</ecNumber>
    </recommendedName>
</protein>
<dbReference type="Proteomes" id="UP000020103">
    <property type="component" value="Unassembled WGS sequence"/>
</dbReference>
<keyword evidence="3 6" id="KW-0489">Methyltransferase</keyword>
<dbReference type="InterPro" id="IPR029063">
    <property type="entry name" value="SAM-dependent_MTases_sf"/>
</dbReference>
<gene>
    <name evidence="7" type="ORF">I543_2737</name>
</gene>
<evidence type="ECO:0000256" key="4">
    <source>
        <dbReference type="ARBA" id="ARBA00022679"/>
    </source>
</evidence>
<evidence type="ECO:0000256" key="6">
    <source>
        <dbReference type="RuleBase" id="RU362030"/>
    </source>
</evidence>
<name>A0A829Q3G0_9MYCO</name>